<comment type="similarity">
    <text evidence="2">Belongs to the outer membrane factor (OMF) (TC 1.B.17) family.</text>
</comment>
<evidence type="ECO:0000256" key="1">
    <source>
        <dbReference type="ARBA" id="ARBA00004442"/>
    </source>
</evidence>
<keyword evidence="7" id="KW-0449">Lipoprotein</keyword>
<evidence type="ECO:0000256" key="5">
    <source>
        <dbReference type="ARBA" id="ARBA00023139"/>
    </source>
</evidence>
<dbReference type="Pfam" id="PF02321">
    <property type="entry name" value="OEP"/>
    <property type="match status" value="2"/>
</dbReference>
<dbReference type="Gene3D" id="1.20.1600.10">
    <property type="entry name" value="Outer membrane efflux proteins (OEP)"/>
    <property type="match status" value="1"/>
</dbReference>
<dbReference type="SUPFAM" id="SSF56954">
    <property type="entry name" value="Outer membrane efflux proteins (OEP)"/>
    <property type="match status" value="1"/>
</dbReference>
<dbReference type="InterPro" id="IPR003423">
    <property type="entry name" value="OMP_efflux"/>
</dbReference>
<dbReference type="PANTHER" id="PTHR30203">
    <property type="entry name" value="OUTER MEMBRANE CATION EFFLUX PROTEIN"/>
    <property type="match status" value="1"/>
</dbReference>
<evidence type="ECO:0000256" key="3">
    <source>
        <dbReference type="ARBA" id="ARBA00022452"/>
    </source>
</evidence>
<name>A0ABT4XZ65_METRE</name>
<accession>A0ABT4XZ65</accession>
<proteinExistence type="inferred from homology"/>
<keyword evidence="3" id="KW-0472">Membrane</keyword>
<protein>
    <submittedName>
        <fullName evidence="8">TolC family protein</fullName>
    </submittedName>
</protein>
<evidence type="ECO:0000256" key="7">
    <source>
        <dbReference type="ARBA" id="ARBA00023288"/>
    </source>
</evidence>
<keyword evidence="3" id="KW-1134">Transmembrane beta strand</keyword>
<dbReference type="EMBL" id="JANEWF010000001">
    <property type="protein sequence ID" value="MDA8481742.1"/>
    <property type="molecule type" value="Genomic_DNA"/>
</dbReference>
<evidence type="ECO:0000256" key="4">
    <source>
        <dbReference type="ARBA" id="ARBA00022692"/>
    </source>
</evidence>
<keyword evidence="9" id="KW-1185">Reference proteome</keyword>
<keyword evidence="6" id="KW-0998">Cell outer membrane</keyword>
<evidence type="ECO:0000313" key="9">
    <source>
        <dbReference type="Proteomes" id="UP001211689"/>
    </source>
</evidence>
<keyword evidence="4" id="KW-0812">Transmembrane</keyword>
<gene>
    <name evidence="8" type="ORF">NNO07_01575</name>
</gene>
<dbReference type="InterPro" id="IPR010131">
    <property type="entry name" value="MdtP/NodT-like"/>
</dbReference>
<evidence type="ECO:0000256" key="6">
    <source>
        <dbReference type="ARBA" id="ARBA00023237"/>
    </source>
</evidence>
<reference evidence="8 9" key="1">
    <citation type="submission" date="2022-07" db="EMBL/GenBank/DDBJ databases">
        <title>Genome Analysis of Selected Gammaproteobacteria from Nigerian Food snails.</title>
        <authorList>
            <person name="Okafor A.C."/>
        </authorList>
    </citation>
    <scope>NUCLEOTIDE SEQUENCE [LARGE SCALE GENOMIC DNA]</scope>
    <source>
        <strain evidence="8 9">Awg 2</strain>
    </source>
</reference>
<keyword evidence="5" id="KW-0564">Palmitate</keyword>
<evidence type="ECO:0000256" key="2">
    <source>
        <dbReference type="ARBA" id="ARBA00007613"/>
    </source>
</evidence>
<dbReference type="PANTHER" id="PTHR30203:SF24">
    <property type="entry name" value="BLR4935 PROTEIN"/>
    <property type="match status" value="1"/>
</dbReference>
<comment type="caution">
    <text evidence="8">The sequence shown here is derived from an EMBL/GenBank/DDBJ whole genome shotgun (WGS) entry which is preliminary data.</text>
</comment>
<comment type="subcellular location">
    <subcellularLocation>
        <location evidence="1">Cell outer membrane</location>
    </subcellularLocation>
</comment>
<dbReference type="Proteomes" id="UP001211689">
    <property type="component" value="Unassembled WGS sequence"/>
</dbReference>
<organism evidence="8 9">
    <name type="scientific">Metapseudomonas resinovorans</name>
    <name type="common">Pseudomonas resinovorans</name>
    <dbReference type="NCBI Taxonomy" id="53412"/>
    <lineage>
        <taxon>Bacteria</taxon>
        <taxon>Pseudomonadati</taxon>
        <taxon>Pseudomonadota</taxon>
        <taxon>Gammaproteobacteria</taxon>
        <taxon>Pseudomonadales</taxon>
        <taxon>Pseudomonadaceae</taxon>
        <taxon>Metapseudomonas</taxon>
    </lineage>
</organism>
<sequence length="399" mass="43417">MALFSGPLLASSPADLDFPRALDAAYRNNPDLAAAGWNIGIAEGERRQAAVIPNPELSWEAEDTRSDTRTTTVQISQPIELGGKRGARIEVAERGQDIAALELEQKRNDLRADTIVAFHGALRTQIRVELAEESLRLAERGLSVAEARIRAGKAAPVEALRADVQRSEMRLELGRARTEREAAYQQLAAVMGEAQPGFSRVQGELGGLPPRPAAAVLLGRLDETAELRLAARQVGQQEASLVLEKANRIPDLSISVGSQYSAEDRERVNLVGLSMPIPLFDRNQGNVLAAARRADQARDLRNATELRLRSETRQALEQWSSAAADIRAFEQSILPAAQRAVDSATRGFQMGKFAFLDVLDAQRTLIDSRGRYLQAVAEATDAWAALVRLYGDLSSPAEA</sequence>
<evidence type="ECO:0000313" key="8">
    <source>
        <dbReference type="EMBL" id="MDA8481742.1"/>
    </source>
</evidence>